<evidence type="ECO:0000313" key="13">
    <source>
        <dbReference type="Proteomes" id="UP001443914"/>
    </source>
</evidence>
<accession>A0AAW1J5W7</accession>
<feature type="domain" description="DOMON" evidence="10">
    <location>
        <begin position="59"/>
        <end position="172"/>
    </location>
</feature>
<keyword evidence="7 8" id="KW-0472">Membrane</keyword>
<dbReference type="Proteomes" id="UP001443914">
    <property type="component" value="Unassembled WGS sequence"/>
</dbReference>
<dbReference type="Gene3D" id="1.20.120.1770">
    <property type="match status" value="1"/>
</dbReference>
<feature type="transmembrane region" description="Helical" evidence="8">
    <location>
        <begin position="204"/>
        <end position="232"/>
    </location>
</feature>
<evidence type="ECO:0000256" key="1">
    <source>
        <dbReference type="ARBA" id="ARBA00004370"/>
    </source>
</evidence>
<dbReference type="SMART" id="SM00665">
    <property type="entry name" value="B561"/>
    <property type="match status" value="1"/>
</dbReference>
<dbReference type="Pfam" id="PF03351">
    <property type="entry name" value="DOMON"/>
    <property type="match status" value="1"/>
</dbReference>
<feature type="transmembrane region" description="Helical" evidence="8">
    <location>
        <begin position="274"/>
        <end position="294"/>
    </location>
</feature>
<evidence type="ECO:0000256" key="4">
    <source>
        <dbReference type="ARBA" id="ARBA00022729"/>
    </source>
</evidence>
<dbReference type="PROSITE" id="PS50939">
    <property type="entry name" value="CYTOCHROME_B561"/>
    <property type="match status" value="1"/>
</dbReference>
<feature type="transmembrane region" description="Helical" evidence="8">
    <location>
        <begin position="342"/>
        <end position="362"/>
    </location>
</feature>
<evidence type="ECO:0000259" key="11">
    <source>
        <dbReference type="PROSITE" id="PS50939"/>
    </source>
</evidence>
<evidence type="ECO:0000256" key="6">
    <source>
        <dbReference type="ARBA" id="ARBA00022989"/>
    </source>
</evidence>
<dbReference type="EMBL" id="JBDFQZ010000008">
    <property type="protein sequence ID" value="KAK9698454.1"/>
    <property type="molecule type" value="Genomic_DNA"/>
</dbReference>
<feature type="chain" id="PRO_5043721525" description="Cytochrome b561 and DOMON domain-containing protein" evidence="9">
    <location>
        <begin position="28"/>
        <end position="379"/>
    </location>
</feature>
<evidence type="ECO:0000256" key="8">
    <source>
        <dbReference type="SAM" id="Phobius"/>
    </source>
</evidence>
<dbReference type="GO" id="GO:0016020">
    <property type="term" value="C:membrane"/>
    <property type="evidence" value="ECO:0007669"/>
    <property type="project" value="UniProtKB-SubCell"/>
</dbReference>
<evidence type="ECO:0000256" key="5">
    <source>
        <dbReference type="ARBA" id="ARBA00022982"/>
    </source>
</evidence>
<feature type="domain" description="Cytochrome b561" evidence="11">
    <location>
        <begin position="175"/>
        <end position="366"/>
    </location>
</feature>
<reference evidence="12" key="1">
    <citation type="submission" date="2024-03" db="EMBL/GenBank/DDBJ databases">
        <title>WGS assembly of Saponaria officinalis var. Norfolk2.</title>
        <authorList>
            <person name="Jenkins J."/>
            <person name="Shu S."/>
            <person name="Grimwood J."/>
            <person name="Barry K."/>
            <person name="Goodstein D."/>
            <person name="Schmutz J."/>
            <person name="Leebens-Mack J."/>
            <person name="Osbourn A."/>
        </authorList>
    </citation>
    <scope>NUCLEOTIDE SEQUENCE [LARGE SCALE GENOMIC DNA]</scope>
    <source>
        <strain evidence="12">JIC</strain>
    </source>
</reference>
<evidence type="ECO:0000259" key="10">
    <source>
        <dbReference type="PROSITE" id="PS50836"/>
    </source>
</evidence>
<dbReference type="PROSITE" id="PS50836">
    <property type="entry name" value="DOMON"/>
    <property type="match status" value="1"/>
</dbReference>
<dbReference type="InterPro" id="IPR045266">
    <property type="entry name" value="DOH_DOMON"/>
</dbReference>
<dbReference type="InterPro" id="IPR005018">
    <property type="entry name" value="DOMON_domain"/>
</dbReference>
<keyword evidence="6 8" id="KW-1133">Transmembrane helix</keyword>
<comment type="subcellular location">
    <subcellularLocation>
        <location evidence="1">Membrane</location>
    </subcellularLocation>
</comment>
<dbReference type="AlphaFoldDB" id="A0AAW1J5W7"/>
<dbReference type="PANTHER" id="PTHR23130:SF165">
    <property type="entry name" value="CYTOCHROME B561 AND DOMON DOMAIN-CONTAINING PROTEIN"/>
    <property type="match status" value="1"/>
</dbReference>
<keyword evidence="3 8" id="KW-0812">Transmembrane</keyword>
<proteinExistence type="predicted"/>
<feature type="transmembrane region" description="Helical" evidence="8">
    <location>
        <begin position="238"/>
        <end position="262"/>
    </location>
</feature>
<dbReference type="SMART" id="SM00664">
    <property type="entry name" value="DoH"/>
    <property type="match status" value="1"/>
</dbReference>
<organism evidence="12 13">
    <name type="scientific">Saponaria officinalis</name>
    <name type="common">Common soapwort</name>
    <name type="synonym">Lychnis saponaria</name>
    <dbReference type="NCBI Taxonomy" id="3572"/>
    <lineage>
        <taxon>Eukaryota</taxon>
        <taxon>Viridiplantae</taxon>
        <taxon>Streptophyta</taxon>
        <taxon>Embryophyta</taxon>
        <taxon>Tracheophyta</taxon>
        <taxon>Spermatophyta</taxon>
        <taxon>Magnoliopsida</taxon>
        <taxon>eudicotyledons</taxon>
        <taxon>Gunneridae</taxon>
        <taxon>Pentapetalae</taxon>
        <taxon>Caryophyllales</taxon>
        <taxon>Caryophyllaceae</taxon>
        <taxon>Caryophylleae</taxon>
        <taxon>Saponaria</taxon>
    </lineage>
</organism>
<keyword evidence="5" id="KW-0249">Electron transport</keyword>
<protein>
    <recommendedName>
        <fullName evidence="14">Cytochrome b561 and DOMON domain-containing protein</fullName>
    </recommendedName>
</protein>
<evidence type="ECO:0000256" key="9">
    <source>
        <dbReference type="SAM" id="SignalP"/>
    </source>
</evidence>
<keyword evidence="2" id="KW-0813">Transport</keyword>
<name>A0AAW1J5W7_SAPOF</name>
<dbReference type="CDD" id="cd09631">
    <property type="entry name" value="DOMON_DOH"/>
    <property type="match status" value="1"/>
</dbReference>
<dbReference type="CDD" id="cd08760">
    <property type="entry name" value="Cyt_b561_FRRS1_like"/>
    <property type="match status" value="1"/>
</dbReference>
<gene>
    <name evidence="12" type="ORF">RND81_08G105500</name>
</gene>
<dbReference type="PANTHER" id="PTHR23130">
    <property type="entry name" value="CYTOCHROME B561 AND DOMON DOMAIN-CONTAINING PROTEIN"/>
    <property type="match status" value="1"/>
</dbReference>
<feature type="signal peptide" evidence="9">
    <location>
        <begin position="1"/>
        <end position="27"/>
    </location>
</feature>
<evidence type="ECO:0000256" key="7">
    <source>
        <dbReference type="ARBA" id="ARBA00023136"/>
    </source>
</evidence>
<evidence type="ECO:0000256" key="2">
    <source>
        <dbReference type="ARBA" id="ARBA00022448"/>
    </source>
</evidence>
<comment type="caution">
    <text evidence="12">The sequence shown here is derived from an EMBL/GenBank/DDBJ whole genome shotgun (WGS) entry which is preliminary data.</text>
</comment>
<evidence type="ECO:0008006" key="14">
    <source>
        <dbReference type="Google" id="ProtNLM"/>
    </source>
</evidence>
<feature type="transmembrane region" description="Helical" evidence="8">
    <location>
        <begin position="72"/>
        <end position="90"/>
    </location>
</feature>
<feature type="transmembrane region" description="Helical" evidence="8">
    <location>
        <begin position="314"/>
        <end position="330"/>
    </location>
</feature>
<evidence type="ECO:0000313" key="12">
    <source>
        <dbReference type="EMBL" id="KAK9698454.1"/>
    </source>
</evidence>
<evidence type="ECO:0000256" key="3">
    <source>
        <dbReference type="ARBA" id="ARBA00022692"/>
    </source>
</evidence>
<keyword evidence="13" id="KW-1185">Reference proteome</keyword>
<dbReference type="InterPro" id="IPR006593">
    <property type="entry name" value="Cyt_b561/ferric_Rdtase_TM"/>
</dbReference>
<sequence length="379" mass="41682">MVASSDIHRLACIFVIAFLTSVPNVYVDGAADVELPKSFPSDYSEAFGSGATVLGNIWDSFSIRYVQNSENVMTILFTGFYTGGWVGIGVSKTGGMIGSSAMVGWTGEGGKNLIKQYSLQGYNPAKVVVNEGDLELTKVSPASAVINGTIYMAFQIKFPNNNMKQKLIFTSSLNSPKGDVLTMHQQATMREIDFSKGVVDRSAIILMSLHGVIAFMAWQVLIPVGILFPLYFKHLDPLWFYVHMSVQITGYVLAFITVLLGLRISSDLNIDWGFHKFVGITVLFLATLQVLAIWARPAKDSSTRKLWNTYHHGVGYTATLLALLNFVMGLRVGRAGFELKIVFALWFILLNIFVIFIAPRIAKTSQVKTLPPPVFSPAS</sequence>
<keyword evidence="4 9" id="KW-0732">Signal</keyword>